<evidence type="ECO:0000313" key="6">
    <source>
        <dbReference type="Proteomes" id="UP000026923"/>
    </source>
</evidence>
<evidence type="ECO:0000313" key="5">
    <source>
        <dbReference type="EMBL" id="EWC39459.1"/>
    </source>
</evidence>
<evidence type="ECO:0000256" key="2">
    <source>
        <dbReference type="RuleBase" id="RU003616"/>
    </source>
</evidence>
<feature type="domain" description="SHSP" evidence="4">
    <location>
        <begin position="62"/>
        <end position="176"/>
    </location>
</feature>
<comment type="similarity">
    <text evidence="1 2">Belongs to the small heat shock protein (HSP20) family.</text>
</comment>
<accession>A0A061JMP9</accession>
<dbReference type="eggNOG" id="COG0071">
    <property type="taxonomic scope" value="Bacteria"/>
</dbReference>
<evidence type="ECO:0000256" key="3">
    <source>
        <dbReference type="SAM" id="MobiDB-lite"/>
    </source>
</evidence>
<dbReference type="InterPro" id="IPR031107">
    <property type="entry name" value="Small_HSP"/>
</dbReference>
<dbReference type="AlphaFoldDB" id="A0A061JMP9"/>
<comment type="caution">
    <text evidence="5">The sequence shown here is derived from an EMBL/GenBank/DDBJ whole genome shotgun (WGS) entry which is preliminary data.</text>
</comment>
<dbReference type="CDD" id="cd06464">
    <property type="entry name" value="ACD_sHsps-like"/>
    <property type="match status" value="1"/>
</dbReference>
<dbReference type="InterPro" id="IPR002068">
    <property type="entry name" value="A-crystallin/Hsp20_dom"/>
</dbReference>
<sequence length="176" mass="19848">MNDTSNKPAVSTDDKKLPSTPQEPWHPFDSLRRQVDRLFDEFDRPWHLPFGRHGLESTPLWQGGPTRIPAVDVVEKDNAFEITAELPGLDEKDVEVKMVGGNLIITGEKRQEHQEDKDGYHLSERSYGSFQRSFALPEDIDREQIDARFSKGVLRLSVPKKPGTGSGAQKIAIKAE</sequence>
<protein>
    <submittedName>
        <fullName evidence="5">Molecular chaperone Hsp20</fullName>
    </submittedName>
</protein>
<dbReference type="RefSeq" id="WP_003297423.1">
    <property type="nucleotide sequence ID" value="NZ_KK020676.1"/>
</dbReference>
<evidence type="ECO:0000259" key="4">
    <source>
        <dbReference type="PROSITE" id="PS01031"/>
    </source>
</evidence>
<name>A0A061JMP9_STUST</name>
<dbReference type="PANTHER" id="PTHR11527">
    <property type="entry name" value="HEAT-SHOCK PROTEIN 20 FAMILY MEMBER"/>
    <property type="match status" value="1"/>
</dbReference>
<dbReference type="OrthoDB" id="9792695at2"/>
<organism evidence="5 6">
    <name type="scientific">Stutzerimonas stutzeri KOS6</name>
    <dbReference type="NCBI Taxonomy" id="1218352"/>
    <lineage>
        <taxon>Bacteria</taxon>
        <taxon>Pseudomonadati</taxon>
        <taxon>Pseudomonadota</taxon>
        <taxon>Gammaproteobacteria</taxon>
        <taxon>Pseudomonadales</taxon>
        <taxon>Pseudomonadaceae</taxon>
        <taxon>Stutzerimonas</taxon>
    </lineage>
</organism>
<dbReference type="SUPFAM" id="SSF49764">
    <property type="entry name" value="HSP20-like chaperones"/>
    <property type="match status" value="1"/>
</dbReference>
<dbReference type="InterPro" id="IPR008978">
    <property type="entry name" value="HSP20-like_chaperone"/>
</dbReference>
<dbReference type="PROSITE" id="PS01031">
    <property type="entry name" value="SHSP"/>
    <property type="match status" value="1"/>
</dbReference>
<feature type="region of interest" description="Disordered" evidence="3">
    <location>
        <begin position="1"/>
        <end position="28"/>
    </location>
</feature>
<dbReference type="EMBL" id="AMCZ02000038">
    <property type="protein sequence ID" value="EWC39459.1"/>
    <property type="molecule type" value="Genomic_DNA"/>
</dbReference>
<dbReference type="HOGENOM" id="CLU_046737_12_0_6"/>
<dbReference type="Gene3D" id="2.60.40.790">
    <property type="match status" value="1"/>
</dbReference>
<gene>
    <name evidence="5" type="ORF">B597_020035</name>
</gene>
<proteinExistence type="inferred from homology"/>
<evidence type="ECO:0000256" key="1">
    <source>
        <dbReference type="PROSITE-ProRule" id="PRU00285"/>
    </source>
</evidence>
<dbReference type="Pfam" id="PF00011">
    <property type="entry name" value="HSP20"/>
    <property type="match status" value="1"/>
</dbReference>
<reference evidence="5 6" key="1">
    <citation type="journal article" date="2013" name="Genome Announc.">
        <title>Draft Genome of the Nitrogen-Fixing Bacterium Pseudomonas stutzeri Strain KOS6 Isolated from Industrial Hydrocarbon Sludge.</title>
        <authorList>
            <person name="Grigoryeva T.V."/>
            <person name="Laikov A.V."/>
            <person name="Naumova R.P."/>
            <person name="Manolov A.I."/>
            <person name="Larin A.K."/>
            <person name="Karpova I.Y."/>
            <person name="Semashko T.A."/>
            <person name="Alexeev D.G."/>
            <person name="Kostryukova E.S."/>
            <person name="Muller R."/>
            <person name="Govorun V.M."/>
        </authorList>
    </citation>
    <scope>NUCLEOTIDE SEQUENCE [LARGE SCALE GENOMIC DNA]</scope>
    <source>
        <strain evidence="5 6">KOS6</strain>
    </source>
</reference>
<dbReference type="Proteomes" id="UP000026923">
    <property type="component" value="Unassembled WGS sequence"/>
</dbReference>